<protein>
    <submittedName>
        <fullName evidence="7">SsgA family sporulation/cell division regulator</fullName>
    </submittedName>
</protein>
<dbReference type="InterPro" id="IPR006776">
    <property type="entry name" value="SsgB"/>
</dbReference>
<dbReference type="Pfam" id="PF04686">
    <property type="entry name" value="SsgA"/>
    <property type="match status" value="1"/>
</dbReference>
<evidence type="ECO:0000256" key="3">
    <source>
        <dbReference type="ARBA" id="ARBA00022618"/>
    </source>
</evidence>
<comment type="caution">
    <text evidence="7">The sequence shown here is derived from an EMBL/GenBank/DDBJ whole genome shotgun (WGS) entry which is preliminary data.</text>
</comment>
<evidence type="ECO:0000313" key="8">
    <source>
        <dbReference type="Proteomes" id="UP001501563"/>
    </source>
</evidence>
<comment type="subcellular location">
    <subcellularLocation>
        <location evidence="1">Cell septum</location>
    </subcellularLocation>
</comment>
<comment type="similarity">
    <text evidence="2">Belongs to the SsgA family.</text>
</comment>
<keyword evidence="3" id="KW-0132">Cell division</keyword>
<reference evidence="8" key="1">
    <citation type="journal article" date="2019" name="Int. J. Syst. Evol. Microbiol.">
        <title>The Global Catalogue of Microorganisms (GCM) 10K type strain sequencing project: providing services to taxonomists for standard genome sequencing and annotation.</title>
        <authorList>
            <consortium name="The Broad Institute Genomics Platform"/>
            <consortium name="The Broad Institute Genome Sequencing Center for Infectious Disease"/>
            <person name="Wu L."/>
            <person name="Ma J."/>
        </authorList>
    </citation>
    <scope>NUCLEOTIDE SEQUENCE [LARGE SCALE GENOMIC DNA]</scope>
    <source>
        <strain evidence="8">JCM 16578</strain>
    </source>
</reference>
<evidence type="ECO:0000256" key="1">
    <source>
        <dbReference type="ARBA" id="ARBA00004431"/>
    </source>
</evidence>
<evidence type="ECO:0000256" key="6">
    <source>
        <dbReference type="ARBA" id="ARBA00023306"/>
    </source>
</evidence>
<sequence>MEMFAGLWYEADDPYAVRAAFYPVDRSGRVEWCLSREMLAQALSEHTGHGDVRMWPAGGSGRDALYISLRSPRGSALLELPAQGVESFLRETWSLVPLGTESERLDLDGELAQLLAGS</sequence>
<accession>A0ABP7K2K9</accession>
<evidence type="ECO:0000256" key="2">
    <source>
        <dbReference type="ARBA" id="ARBA00009323"/>
    </source>
</evidence>
<name>A0ABP7K2K9_9ACTN</name>
<keyword evidence="4" id="KW-0749">Sporulation</keyword>
<dbReference type="InterPro" id="IPR038658">
    <property type="entry name" value="SsgB_sf"/>
</dbReference>
<evidence type="ECO:0000256" key="5">
    <source>
        <dbReference type="ARBA" id="ARBA00023210"/>
    </source>
</evidence>
<keyword evidence="5" id="KW-0717">Septation</keyword>
<evidence type="ECO:0000313" key="7">
    <source>
        <dbReference type="EMBL" id="GAA3863790.1"/>
    </source>
</evidence>
<proteinExistence type="inferred from homology"/>
<keyword evidence="6" id="KW-0131">Cell cycle</keyword>
<dbReference type="Gene3D" id="2.30.31.20">
    <property type="entry name" value="Sporulation-specific cell division protein SsgB"/>
    <property type="match status" value="1"/>
</dbReference>
<keyword evidence="8" id="KW-1185">Reference proteome</keyword>
<dbReference type="Proteomes" id="UP001501563">
    <property type="component" value="Unassembled WGS sequence"/>
</dbReference>
<gene>
    <name evidence="7" type="ORF">GCM10022207_29760</name>
</gene>
<evidence type="ECO:0000256" key="4">
    <source>
        <dbReference type="ARBA" id="ARBA00022969"/>
    </source>
</evidence>
<organism evidence="7 8">
    <name type="scientific">Streptomyces lannensis</name>
    <dbReference type="NCBI Taxonomy" id="766498"/>
    <lineage>
        <taxon>Bacteria</taxon>
        <taxon>Bacillati</taxon>
        <taxon>Actinomycetota</taxon>
        <taxon>Actinomycetes</taxon>
        <taxon>Kitasatosporales</taxon>
        <taxon>Streptomycetaceae</taxon>
        <taxon>Streptomyces</taxon>
    </lineage>
</organism>
<dbReference type="EMBL" id="BAAAZA010000007">
    <property type="protein sequence ID" value="GAA3863790.1"/>
    <property type="molecule type" value="Genomic_DNA"/>
</dbReference>